<dbReference type="PANTHER" id="PTHR43283">
    <property type="entry name" value="BETA-LACTAMASE-RELATED"/>
    <property type="match status" value="1"/>
</dbReference>
<evidence type="ECO:0000256" key="1">
    <source>
        <dbReference type="ARBA" id="ARBA00022801"/>
    </source>
</evidence>
<sequence length="340" mass="35379">MAPLPEVVAVARRCARPGFVLWVVRGGETVVAEAGGTAVGWGAGPGGVVELPQARRVPMTVDTVFDLASLTKLYTGLLVARAAQEGLLELDAPVEGYVPEVAPGAGRATLRQLLAHTGGMAADLDLAPYPTRAARLAAALGQPPQYPPGQGQRYSDLGLITAGVAVERAAGAGLDVLLERWFTGPLGLVDTGYRPGRDPGRAARCAATEYQPWTGRGVVRGEVHDEKAFLLGGVAGHAGIFATAREVAVLGQVLLDGGRYGGVRVLAPEYAALWPGWERDRPAYMGTLASPETFGHCGFTGTSVVVDRRSGTVLVLLTNRVHPGREREAAGVRAAVASAL</sequence>
<dbReference type="EMBL" id="FPAB01000018">
    <property type="protein sequence ID" value="SFT23462.1"/>
    <property type="molecule type" value="Genomic_DNA"/>
</dbReference>
<keyword evidence="4" id="KW-1185">Reference proteome</keyword>
<dbReference type="AlphaFoldDB" id="A0A1I6WC03"/>
<dbReference type="InterPro" id="IPR001466">
    <property type="entry name" value="Beta-lactam-related"/>
</dbReference>
<keyword evidence="1" id="KW-0378">Hydrolase</keyword>
<accession>A0A1I6WC03</accession>
<name>A0A1I6WC03_9ACTN</name>
<dbReference type="InterPro" id="IPR012338">
    <property type="entry name" value="Beta-lactam/transpept-like"/>
</dbReference>
<feature type="domain" description="Beta-lactamase-related" evidence="2">
    <location>
        <begin position="14"/>
        <end position="335"/>
    </location>
</feature>
<dbReference type="Pfam" id="PF00144">
    <property type="entry name" value="Beta-lactamase"/>
    <property type="match status" value="1"/>
</dbReference>
<dbReference type="STRING" id="1176198.SAMN05444716_1185"/>
<proteinExistence type="predicted"/>
<dbReference type="Proteomes" id="UP000198873">
    <property type="component" value="Unassembled WGS sequence"/>
</dbReference>
<dbReference type="InterPro" id="IPR050789">
    <property type="entry name" value="Diverse_Enzym_Activities"/>
</dbReference>
<gene>
    <name evidence="3" type="ORF">SAMN05444716_1185</name>
</gene>
<evidence type="ECO:0000313" key="4">
    <source>
        <dbReference type="Proteomes" id="UP000198873"/>
    </source>
</evidence>
<dbReference type="RefSeq" id="WP_019431874.1">
    <property type="nucleotide sequence ID" value="NZ_FPAB01000018.1"/>
</dbReference>
<protein>
    <submittedName>
        <fullName evidence="3">CubicO group peptidase, beta-lactamase class C family</fullName>
    </submittedName>
</protein>
<evidence type="ECO:0000259" key="2">
    <source>
        <dbReference type="Pfam" id="PF00144"/>
    </source>
</evidence>
<organism evidence="3 4">
    <name type="scientific">Streptomyces harbinensis</name>
    <dbReference type="NCBI Taxonomy" id="1176198"/>
    <lineage>
        <taxon>Bacteria</taxon>
        <taxon>Bacillati</taxon>
        <taxon>Actinomycetota</taxon>
        <taxon>Actinomycetes</taxon>
        <taxon>Kitasatosporales</taxon>
        <taxon>Streptomycetaceae</taxon>
        <taxon>Streptomyces</taxon>
    </lineage>
</organism>
<dbReference type="Gene3D" id="3.40.710.10">
    <property type="entry name" value="DD-peptidase/beta-lactamase superfamily"/>
    <property type="match status" value="1"/>
</dbReference>
<dbReference type="SUPFAM" id="SSF56601">
    <property type="entry name" value="beta-lactamase/transpeptidase-like"/>
    <property type="match status" value="1"/>
</dbReference>
<dbReference type="PANTHER" id="PTHR43283:SF11">
    <property type="entry name" value="BETA-LACTAMASE-RELATED DOMAIN-CONTAINING PROTEIN"/>
    <property type="match status" value="1"/>
</dbReference>
<reference evidence="4" key="1">
    <citation type="submission" date="2016-10" db="EMBL/GenBank/DDBJ databases">
        <authorList>
            <person name="Varghese N."/>
            <person name="Submissions S."/>
        </authorList>
    </citation>
    <scope>NUCLEOTIDE SEQUENCE [LARGE SCALE GENOMIC DNA]</scope>
    <source>
        <strain evidence="4">CGMCC 4.7047</strain>
    </source>
</reference>
<dbReference type="GO" id="GO:0016787">
    <property type="term" value="F:hydrolase activity"/>
    <property type="evidence" value="ECO:0007669"/>
    <property type="project" value="UniProtKB-KW"/>
</dbReference>
<evidence type="ECO:0000313" key="3">
    <source>
        <dbReference type="EMBL" id="SFT23462.1"/>
    </source>
</evidence>